<proteinExistence type="predicted"/>
<dbReference type="InterPro" id="IPR015954">
    <property type="entry name" value="Phage_RNA-type_capsid"/>
</dbReference>
<dbReference type="GO" id="GO:0019028">
    <property type="term" value="C:viral capsid"/>
    <property type="evidence" value="ECO:0007669"/>
    <property type="project" value="UniProtKB-KW"/>
</dbReference>
<evidence type="ECO:0008006" key="5">
    <source>
        <dbReference type="Google" id="ProtNLM"/>
    </source>
</evidence>
<evidence type="ECO:0000256" key="2">
    <source>
        <dbReference type="ARBA" id="ARBA00022561"/>
    </source>
</evidence>
<name>A0A514CZH8_9VIRU</name>
<keyword evidence="3" id="KW-0946">Virion</keyword>
<dbReference type="EMBL" id="MN032905">
    <property type="protein sequence ID" value="QDH86753.1"/>
    <property type="molecule type" value="Genomic_RNA"/>
</dbReference>
<sequence length="127" mass="13468">MGQQANVTLNTNVFVPSGTTNGVTSWVYRPTTGFGASFQKLTSKYADPKSGTQIKIDFALSVPVVLAADTGFEAAGTLQRTNTATLSFWVAEDSTVAERTDLYLKVKDLVASAMLIAAVENLDPAFG</sequence>
<reference evidence="4" key="1">
    <citation type="submission" date="2019-05" db="EMBL/GenBank/DDBJ databases">
        <title>Metatranscriptomic reconstruction reveals RNA viruses with the potential to shape carbon cycling in soil.</title>
        <authorList>
            <person name="Starr E.P."/>
            <person name="Nuccio E."/>
            <person name="Pett-Ridge J."/>
            <person name="Banfield J.F."/>
            <person name="Firestone M.K."/>
        </authorList>
    </citation>
    <scope>NUCLEOTIDE SEQUENCE</scope>
    <source>
        <strain evidence="4">H1_Bulk_29_scaffold_353</strain>
    </source>
</reference>
<accession>A0A514CZH8</accession>
<organism evidence="4">
    <name type="scientific">Leviviridae sp</name>
    <dbReference type="NCBI Taxonomy" id="2027243"/>
    <lineage>
        <taxon>Viruses</taxon>
        <taxon>Riboviria</taxon>
        <taxon>Orthornavirae</taxon>
        <taxon>Lenarviricota</taxon>
        <taxon>Leviviricetes</taxon>
        <taxon>Norzivirales</taxon>
        <taxon>Fiersviridae</taxon>
    </lineage>
</organism>
<protein>
    <recommendedName>
        <fullName evidence="5">Capsid protein</fullName>
    </recommendedName>
</protein>
<evidence type="ECO:0000256" key="1">
    <source>
        <dbReference type="ARBA" id="ARBA00004328"/>
    </source>
</evidence>
<keyword evidence="2" id="KW-0167">Capsid protein</keyword>
<gene>
    <name evidence="4" type="ORF">H1Bulk29353_000002</name>
</gene>
<dbReference type="Gene3D" id="3.30.380.10">
    <property type="entry name" value="MS2 Viral Coat Protein"/>
    <property type="match status" value="1"/>
</dbReference>
<comment type="subcellular location">
    <subcellularLocation>
        <location evidence="1">Virion</location>
    </subcellularLocation>
</comment>
<evidence type="ECO:0000313" key="4">
    <source>
        <dbReference type="EMBL" id="QDH86753.1"/>
    </source>
</evidence>
<evidence type="ECO:0000256" key="3">
    <source>
        <dbReference type="ARBA" id="ARBA00022844"/>
    </source>
</evidence>